<dbReference type="Proteomes" id="UP001153269">
    <property type="component" value="Unassembled WGS sequence"/>
</dbReference>
<protein>
    <recommendedName>
        <fullName evidence="1">IgGFc-binding protein N-terminal domain-containing protein</fullName>
    </recommendedName>
</protein>
<keyword evidence="3" id="KW-1185">Reference proteome</keyword>
<reference evidence="2" key="1">
    <citation type="submission" date="2020-03" db="EMBL/GenBank/DDBJ databases">
        <authorList>
            <person name="Weist P."/>
        </authorList>
    </citation>
    <scope>NUCLEOTIDE SEQUENCE</scope>
</reference>
<organism evidence="2 3">
    <name type="scientific">Pleuronectes platessa</name>
    <name type="common">European plaice</name>
    <dbReference type="NCBI Taxonomy" id="8262"/>
    <lineage>
        <taxon>Eukaryota</taxon>
        <taxon>Metazoa</taxon>
        <taxon>Chordata</taxon>
        <taxon>Craniata</taxon>
        <taxon>Vertebrata</taxon>
        <taxon>Euteleostomi</taxon>
        <taxon>Actinopterygii</taxon>
        <taxon>Neopterygii</taxon>
        <taxon>Teleostei</taxon>
        <taxon>Neoteleostei</taxon>
        <taxon>Acanthomorphata</taxon>
        <taxon>Carangaria</taxon>
        <taxon>Pleuronectiformes</taxon>
        <taxon>Pleuronectoidei</taxon>
        <taxon>Pleuronectidae</taxon>
        <taxon>Pleuronectes</taxon>
    </lineage>
</organism>
<feature type="domain" description="IgGFc-binding protein N-terminal" evidence="1">
    <location>
        <begin position="22"/>
        <end position="110"/>
    </location>
</feature>
<proteinExistence type="predicted"/>
<evidence type="ECO:0000313" key="3">
    <source>
        <dbReference type="Proteomes" id="UP001153269"/>
    </source>
</evidence>
<evidence type="ECO:0000313" key="2">
    <source>
        <dbReference type="EMBL" id="CAB1416796.1"/>
    </source>
</evidence>
<accession>A0A9N7TPL0</accession>
<evidence type="ECO:0000259" key="1">
    <source>
        <dbReference type="Pfam" id="PF17517"/>
    </source>
</evidence>
<dbReference type="Pfam" id="PF17517">
    <property type="entry name" value="IgGFc_binding"/>
    <property type="match status" value="1"/>
</dbReference>
<comment type="caution">
    <text evidence="2">The sequence shown here is derived from an EMBL/GenBank/DDBJ whole genome shotgun (WGS) entry which is preliminary data.</text>
</comment>
<dbReference type="AlphaFoldDB" id="A0A9N7TPL0"/>
<dbReference type="EMBL" id="CADEAL010000225">
    <property type="protein sequence ID" value="CAB1416796.1"/>
    <property type="molecule type" value="Genomic_DNA"/>
</dbReference>
<sequence>MSTKPVTVLASFCTHTGCDHSSLHDVSSWGTRYYPVTPHFPNQTAVSQMMITSADHDTPVNMLLSGDTCFNGNMYPTGIVLKLNMGALQSVYIESSASLSGSELNSKGAINIARALLNSATVSSIHTVERSIQGFKISIVKGDRNMALYQ</sequence>
<dbReference type="InterPro" id="IPR035234">
    <property type="entry name" value="IgGFc-bd_N"/>
</dbReference>
<name>A0A9N7TPL0_PLEPL</name>
<gene>
    <name evidence="2" type="ORF">PLEPLA_LOCUS4587</name>
</gene>